<evidence type="ECO:0000313" key="3">
    <source>
        <dbReference type="EMBL" id="PWB93443.1"/>
    </source>
</evidence>
<evidence type="ECO:0000256" key="1">
    <source>
        <dbReference type="ARBA" id="ARBA00022603"/>
    </source>
</evidence>
<organism evidence="3 4">
    <name type="scientific">Methylosinus sporium</name>
    <dbReference type="NCBI Taxonomy" id="428"/>
    <lineage>
        <taxon>Bacteria</taxon>
        <taxon>Pseudomonadati</taxon>
        <taxon>Pseudomonadota</taxon>
        <taxon>Alphaproteobacteria</taxon>
        <taxon>Hyphomicrobiales</taxon>
        <taxon>Methylocystaceae</taxon>
        <taxon>Methylosinus</taxon>
    </lineage>
</organism>
<dbReference type="Pfam" id="PF02636">
    <property type="entry name" value="Methyltransf_28"/>
    <property type="match status" value="1"/>
</dbReference>
<evidence type="ECO:0000313" key="4">
    <source>
        <dbReference type="Proteomes" id="UP000245137"/>
    </source>
</evidence>
<dbReference type="Proteomes" id="UP000245137">
    <property type="component" value="Unassembled WGS sequence"/>
</dbReference>
<dbReference type="SUPFAM" id="SSF53335">
    <property type="entry name" value="S-adenosyl-L-methionine-dependent methyltransferases"/>
    <property type="match status" value="1"/>
</dbReference>
<proteinExistence type="predicted"/>
<dbReference type="OrthoDB" id="9794208at2"/>
<dbReference type="InterPro" id="IPR029063">
    <property type="entry name" value="SAM-dependent_MTases_sf"/>
</dbReference>
<keyword evidence="1 3" id="KW-0489">Methyltransferase</keyword>
<dbReference type="EMBL" id="PUIV01000021">
    <property type="protein sequence ID" value="PWB93443.1"/>
    <property type="molecule type" value="Genomic_DNA"/>
</dbReference>
<dbReference type="GO" id="GO:0035243">
    <property type="term" value="F:protein-arginine omega-N symmetric methyltransferase activity"/>
    <property type="evidence" value="ECO:0007669"/>
    <property type="project" value="TreeGrafter"/>
</dbReference>
<keyword evidence="2 3" id="KW-0808">Transferase</keyword>
<dbReference type="GO" id="GO:0032259">
    <property type="term" value="P:methylation"/>
    <property type="evidence" value="ECO:0007669"/>
    <property type="project" value="UniProtKB-KW"/>
</dbReference>
<dbReference type="InterPro" id="IPR003788">
    <property type="entry name" value="NDUFAF7"/>
</dbReference>
<accession>A0A2U1SPB7</accession>
<evidence type="ECO:0000256" key="2">
    <source>
        <dbReference type="ARBA" id="ARBA00022679"/>
    </source>
</evidence>
<name>A0A2U1SPB7_METSR</name>
<dbReference type="InterPro" id="IPR038375">
    <property type="entry name" value="NDUFAF7_sf"/>
</dbReference>
<dbReference type="Gene3D" id="3.40.50.12710">
    <property type="match status" value="1"/>
</dbReference>
<dbReference type="AlphaFoldDB" id="A0A2U1SPB7"/>
<keyword evidence="4" id="KW-1185">Reference proteome</keyword>
<protein>
    <submittedName>
        <fullName evidence="3">Methyltransferase</fullName>
    </submittedName>
</protein>
<sequence>MSALRQDIAELVAQDGPITLETYMTLALSHPSKGYYMTRDPFGAGGDFITAPEISQMFGELIGLWAQEAWRAAQSPSPLRLVELGPGRGTLMGDALRVARIAPEFLSALDVHLVETSPLLEARQRQTLANAPASVSWSADIARVPDGPAIIIANEFFDALPVRHFVQTERGWSERLVGLDDSGALAFGVGEGVEPDLTVAAQEGSIIEIGAIGARIMGDIAARLVAQGGALLVIDYGYTQTALGETLQAVSRHAYVDPLEAPGEADLTTHVDFASLARAAAAAGAKVQGPVTQGAFLRQLGVVERAEALKKRATTEQRAEIDIALARLIGAGDPKRDMGELFKVIAVTHPDMPLLPGFFQ</sequence>
<gene>
    <name evidence="3" type="ORF">C5689_13035</name>
</gene>
<dbReference type="PANTHER" id="PTHR12049:SF7">
    <property type="entry name" value="PROTEIN ARGININE METHYLTRANSFERASE NDUFAF7, MITOCHONDRIAL"/>
    <property type="match status" value="1"/>
</dbReference>
<comment type="caution">
    <text evidence="3">The sequence shown here is derived from an EMBL/GenBank/DDBJ whole genome shotgun (WGS) entry which is preliminary data.</text>
</comment>
<dbReference type="RefSeq" id="WP_108917707.1">
    <property type="nucleotide sequence ID" value="NZ_BGJY01000001.1"/>
</dbReference>
<reference evidence="3 4" key="1">
    <citation type="journal article" date="2018" name="Appl. Microbiol. Biotechnol.">
        <title>Co-cultivation of the strictly anaerobic methanogen Methanosarcina barkeri with aerobic methanotrophs in an oxygen-limited membrane bioreactor.</title>
        <authorList>
            <person name="In 't Zandt M.H."/>
            <person name="van den Bosch T.J.M."/>
            <person name="Rijkers R."/>
            <person name="van Kessel M.A.H.J."/>
            <person name="Jetten M.S.M."/>
            <person name="Welte C.U."/>
        </authorList>
    </citation>
    <scope>NUCLEOTIDE SEQUENCE [LARGE SCALE GENOMIC DNA]</scope>
    <source>
        <strain evidence="3 4">DSM 17706</strain>
    </source>
</reference>
<dbReference type="PANTHER" id="PTHR12049">
    <property type="entry name" value="PROTEIN ARGININE METHYLTRANSFERASE NDUFAF7, MITOCHONDRIAL"/>
    <property type="match status" value="1"/>
</dbReference>